<keyword evidence="2 5" id="KW-0812">Transmembrane</keyword>
<keyword evidence="7" id="KW-1185">Reference proteome</keyword>
<keyword evidence="4 5" id="KW-0472">Membrane</keyword>
<name>A0A3S5AXX8_9PLAT</name>
<comment type="subcellular location">
    <subcellularLocation>
        <location evidence="1">Membrane</location>
        <topology evidence="1">Multi-pass membrane protein</topology>
    </subcellularLocation>
</comment>
<proteinExistence type="predicted"/>
<feature type="transmembrane region" description="Helical" evidence="5">
    <location>
        <begin position="56"/>
        <end position="80"/>
    </location>
</feature>
<dbReference type="OrthoDB" id="534912at2759"/>
<evidence type="ECO:0000256" key="1">
    <source>
        <dbReference type="ARBA" id="ARBA00004141"/>
    </source>
</evidence>
<dbReference type="AlphaFoldDB" id="A0A3S5AXX8"/>
<evidence type="ECO:0000256" key="5">
    <source>
        <dbReference type="SAM" id="Phobius"/>
    </source>
</evidence>
<evidence type="ECO:0000313" key="7">
    <source>
        <dbReference type="Proteomes" id="UP000784294"/>
    </source>
</evidence>
<evidence type="ECO:0000256" key="2">
    <source>
        <dbReference type="ARBA" id="ARBA00022692"/>
    </source>
</evidence>
<accession>A0A3S5AXX8</accession>
<protein>
    <submittedName>
        <fullName evidence="6">Uncharacterized protein</fullName>
    </submittedName>
</protein>
<gene>
    <name evidence="6" type="ORF">PXEA_LOCUS21551</name>
</gene>
<evidence type="ECO:0000256" key="3">
    <source>
        <dbReference type="ARBA" id="ARBA00022989"/>
    </source>
</evidence>
<reference evidence="6" key="1">
    <citation type="submission" date="2018-11" db="EMBL/GenBank/DDBJ databases">
        <authorList>
            <consortium name="Pathogen Informatics"/>
        </authorList>
    </citation>
    <scope>NUCLEOTIDE SEQUENCE</scope>
</reference>
<evidence type="ECO:0000256" key="4">
    <source>
        <dbReference type="ARBA" id="ARBA00023136"/>
    </source>
</evidence>
<evidence type="ECO:0000313" key="6">
    <source>
        <dbReference type="EMBL" id="VEL28111.1"/>
    </source>
</evidence>
<sequence>MLEVTESSQKNRLTGISAGALNTIYSANAPFTVNNLYYGSEIITEGKGRSRHLQGAYQLACMACTLAISIVGGLATGLILRFVPWLDQPDEHQMYDDSYGWELPETCVDIEEGSERVSTIRVGLGYANNTS</sequence>
<dbReference type="GO" id="GO:0016020">
    <property type="term" value="C:membrane"/>
    <property type="evidence" value="ECO:0007669"/>
    <property type="project" value="UniProtKB-SubCell"/>
</dbReference>
<organism evidence="6 7">
    <name type="scientific">Protopolystoma xenopodis</name>
    <dbReference type="NCBI Taxonomy" id="117903"/>
    <lineage>
        <taxon>Eukaryota</taxon>
        <taxon>Metazoa</taxon>
        <taxon>Spiralia</taxon>
        <taxon>Lophotrochozoa</taxon>
        <taxon>Platyhelminthes</taxon>
        <taxon>Monogenea</taxon>
        <taxon>Polyopisthocotylea</taxon>
        <taxon>Polystomatidea</taxon>
        <taxon>Polystomatidae</taxon>
        <taxon>Protopolystoma</taxon>
    </lineage>
</organism>
<dbReference type="Proteomes" id="UP000784294">
    <property type="component" value="Unassembled WGS sequence"/>
</dbReference>
<keyword evidence="3 5" id="KW-1133">Transmembrane helix</keyword>
<dbReference type="EMBL" id="CAAALY010092386">
    <property type="protein sequence ID" value="VEL28111.1"/>
    <property type="molecule type" value="Genomic_DNA"/>
</dbReference>
<dbReference type="InterPro" id="IPR029020">
    <property type="entry name" value="Ammonium/urea_transptr"/>
</dbReference>
<comment type="caution">
    <text evidence="6">The sequence shown here is derived from an EMBL/GenBank/DDBJ whole genome shotgun (WGS) entry which is preliminary data.</text>
</comment>
<dbReference type="Gene3D" id="1.10.3430.10">
    <property type="entry name" value="Ammonium transporter AmtB like domains"/>
    <property type="match status" value="1"/>
</dbReference>